<dbReference type="Gene3D" id="1.10.10.10">
    <property type="entry name" value="Winged helix-like DNA-binding domain superfamily/Winged helix DNA-binding domain"/>
    <property type="match status" value="1"/>
</dbReference>
<evidence type="ECO:0000313" key="2">
    <source>
        <dbReference type="EMBL" id="QOG28488.1"/>
    </source>
</evidence>
<evidence type="ECO:0000313" key="4">
    <source>
        <dbReference type="Proteomes" id="UP000254807"/>
    </source>
</evidence>
<dbReference type="EMBL" id="UFYW01000001">
    <property type="protein sequence ID" value="STD84695.1"/>
    <property type="molecule type" value="Genomic_DNA"/>
</dbReference>
<dbReference type="AlphaFoldDB" id="A0A366UA15"/>
<proteinExistence type="predicted"/>
<keyword evidence="1" id="KW-0175">Coiled coil</keyword>
<reference evidence="2 5" key="2">
    <citation type="submission" date="2020-03" db="EMBL/GenBank/DDBJ databases">
        <title>Characterization of ganglioside-mimicking enterococci.</title>
        <authorList>
            <person name="Patry R.T."/>
            <person name="Nothaft H."/>
            <person name="Bridger R."/>
            <person name="Shajahan A."/>
            <person name="Huynh S."/>
            <person name="Sanchez S."/>
            <person name="Azadi P."/>
            <person name="Cooper K."/>
            <person name="Miller W.G."/>
            <person name="Parker C.T."/>
            <person name="Wells L."/>
            <person name="Szymanski C.M."/>
        </authorList>
    </citation>
    <scope>NUCLEOTIDE SEQUENCE [LARGE SCALE GENOMIC DNA]</scope>
    <source>
        <strain evidence="2 5">EGM181</strain>
    </source>
</reference>
<dbReference type="Proteomes" id="UP000516696">
    <property type="component" value="Chromosome"/>
</dbReference>
<dbReference type="RefSeq" id="WP_060813885.1">
    <property type="nucleotide sequence ID" value="NZ_CP050485.1"/>
</dbReference>
<keyword evidence="4" id="KW-1185">Reference proteome</keyword>
<dbReference type="InterPro" id="IPR009061">
    <property type="entry name" value="DNA-bd_dom_put_sf"/>
</dbReference>
<organism evidence="3 4">
    <name type="scientific">Enterococcus gallinarum</name>
    <dbReference type="NCBI Taxonomy" id="1353"/>
    <lineage>
        <taxon>Bacteria</taxon>
        <taxon>Bacillati</taxon>
        <taxon>Bacillota</taxon>
        <taxon>Bacilli</taxon>
        <taxon>Lactobacillales</taxon>
        <taxon>Enterococcaceae</taxon>
        <taxon>Enterococcus</taxon>
    </lineage>
</organism>
<dbReference type="OrthoDB" id="2186966at2"/>
<dbReference type="EMBL" id="CP050485">
    <property type="protein sequence ID" value="QOG28488.1"/>
    <property type="molecule type" value="Genomic_DNA"/>
</dbReference>
<evidence type="ECO:0000313" key="3">
    <source>
        <dbReference type="EMBL" id="STD84695.1"/>
    </source>
</evidence>
<dbReference type="Proteomes" id="UP000254807">
    <property type="component" value="Unassembled WGS sequence"/>
</dbReference>
<sequence length="87" mass="10404">MITIEKTLLDWQKQNFDSAYQVMKQALEEARQERDVVKQKYCAEYFDVSVNTLKLWVQQGCPEIRLDSGMVLYSKKAVHEWLLQYQQ</sequence>
<gene>
    <name evidence="2" type="ORF">EGM181_15100</name>
    <name evidence="3" type="ORF">NCTC12360_03240</name>
</gene>
<protein>
    <submittedName>
        <fullName evidence="2">Terminase small subunit</fullName>
    </submittedName>
</protein>
<dbReference type="InterPro" id="IPR036388">
    <property type="entry name" value="WH-like_DNA-bd_sf"/>
</dbReference>
<name>A0A366UA15_ENTGA</name>
<feature type="coiled-coil region" evidence="1">
    <location>
        <begin position="13"/>
        <end position="40"/>
    </location>
</feature>
<accession>A0A366UA15</accession>
<reference evidence="3 4" key="1">
    <citation type="submission" date="2018-06" db="EMBL/GenBank/DDBJ databases">
        <authorList>
            <consortium name="Pathogen Informatics"/>
            <person name="Doyle S."/>
        </authorList>
    </citation>
    <scope>NUCLEOTIDE SEQUENCE [LARGE SCALE GENOMIC DNA]</scope>
    <source>
        <strain evidence="3 4">NCTC12360</strain>
    </source>
</reference>
<dbReference type="SUPFAM" id="SSF46955">
    <property type="entry name" value="Putative DNA-binding domain"/>
    <property type="match status" value="1"/>
</dbReference>
<evidence type="ECO:0000313" key="5">
    <source>
        <dbReference type="Proteomes" id="UP000516696"/>
    </source>
</evidence>
<evidence type="ECO:0000256" key="1">
    <source>
        <dbReference type="SAM" id="Coils"/>
    </source>
</evidence>